<dbReference type="Proteomes" id="UP000019460">
    <property type="component" value="Unassembled WGS sequence"/>
</dbReference>
<name>W9VUC4_9GAMM</name>
<evidence type="ECO:0000256" key="1">
    <source>
        <dbReference type="SAM" id="Phobius"/>
    </source>
</evidence>
<dbReference type="STRING" id="1249627.D779_3165"/>
<evidence type="ECO:0008006" key="4">
    <source>
        <dbReference type="Google" id="ProtNLM"/>
    </source>
</evidence>
<organism evidence="2 3">
    <name type="scientific">Imhoffiella purpurea</name>
    <dbReference type="NCBI Taxonomy" id="1249627"/>
    <lineage>
        <taxon>Bacteria</taxon>
        <taxon>Pseudomonadati</taxon>
        <taxon>Pseudomonadota</taxon>
        <taxon>Gammaproteobacteria</taxon>
        <taxon>Chromatiales</taxon>
        <taxon>Chromatiaceae</taxon>
        <taxon>Imhoffiella</taxon>
    </lineage>
</organism>
<dbReference type="AlphaFoldDB" id="W9VUC4"/>
<reference evidence="2 3" key="1">
    <citation type="submission" date="2012-11" db="EMBL/GenBank/DDBJ databases">
        <title>Genome assembly of Thiorhodococcus sp. AK35.</title>
        <authorList>
            <person name="Nupur N."/>
            <person name="Khatri I."/>
            <person name="Subramanian S."/>
            <person name="Pinnaka A."/>
        </authorList>
    </citation>
    <scope>NUCLEOTIDE SEQUENCE [LARGE SCALE GENOMIC DNA]</scope>
    <source>
        <strain evidence="2 3">AK35</strain>
    </source>
</reference>
<keyword evidence="3" id="KW-1185">Reference proteome</keyword>
<dbReference type="OrthoDB" id="5771251at2"/>
<keyword evidence="1" id="KW-1133">Transmembrane helix</keyword>
<keyword evidence="1" id="KW-0472">Membrane</keyword>
<dbReference type="RefSeq" id="WP_043756019.1">
    <property type="nucleotide sequence ID" value="NZ_AONC01000052.1"/>
</dbReference>
<evidence type="ECO:0000313" key="2">
    <source>
        <dbReference type="EMBL" id="EXJ13965.1"/>
    </source>
</evidence>
<dbReference type="EMBL" id="AONC01000052">
    <property type="protein sequence ID" value="EXJ13965.1"/>
    <property type="molecule type" value="Genomic_DNA"/>
</dbReference>
<gene>
    <name evidence="2" type="ORF">D779_3165</name>
</gene>
<evidence type="ECO:0000313" key="3">
    <source>
        <dbReference type="Proteomes" id="UP000019460"/>
    </source>
</evidence>
<dbReference type="PROSITE" id="PS51257">
    <property type="entry name" value="PROKAR_LIPOPROTEIN"/>
    <property type="match status" value="1"/>
</dbReference>
<keyword evidence="1" id="KW-0812">Transmembrane</keyword>
<proteinExistence type="predicted"/>
<dbReference type="eggNOG" id="ENOG50348DB">
    <property type="taxonomic scope" value="Bacteria"/>
</dbReference>
<sequence length="164" mass="18165">MTTFNSKPILFPSALALTLLCGCSSLEPTPMMPTYPAPVGGRDGVSWELDSKCRRQAHRIAGQTRRANLDREVAYTLIGIAAGVAIGSALSYDVKSYHPHSRHRGYPGYQDRPYTLYRRDYRGPGAVMGAATGAVLSQDALRNPQRTYDIVYENCIQYNWGYGQ</sequence>
<feature type="transmembrane region" description="Helical" evidence="1">
    <location>
        <begin position="73"/>
        <end position="94"/>
    </location>
</feature>
<accession>W9VUC4</accession>
<comment type="caution">
    <text evidence="2">The sequence shown here is derived from an EMBL/GenBank/DDBJ whole genome shotgun (WGS) entry which is preliminary data.</text>
</comment>
<protein>
    <recommendedName>
        <fullName evidence="4">Lipoprotein</fullName>
    </recommendedName>
</protein>